<evidence type="ECO:0000256" key="1">
    <source>
        <dbReference type="ARBA" id="ARBA00007754"/>
    </source>
</evidence>
<dbReference type="RefSeq" id="WP_109652348.1">
    <property type="nucleotide sequence ID" value="NZ_CP029145.1"/>
</dbReference>
<evidence type="ECO:0000313" key="10">
    <source>
        <dbReference type="EMBL" id="AWM31551.1"/>
    </source>
</evidence>
<keyword evidence="11" id="KW-1185">Reference proteome</keyword>
<keyword evidence="3 4" id="KW-0326">Glycosidase</keyword>
<dbReference type="Gene3D" id="3.20.20.80">
    <property type="entry name" value="Glycosidases"/>
    <property type="match status" value="1"/>
</dbReference>
<dbReference type="KEGG" id="hnv:DDQ68_01335"/>
<dbReference type="EMBL" id="CP029145">
    <property type="protein sequence ID" value="AWM31551.1"/>
    <property type="molecule type" value="Genomic_DNA"/>
</dbReference>
<dbReference type="PROSITE" id="PS51764">
    <property type="entry name" value="GH26"/>
    <property type="match status" value="1"/>
</dbReference>
<sequence>MNFRNLTLGLTLAAALLAGRAQAQSAPADPAATPETKRLLSNLHKLLDKGVMFGHQDDMAYGLTPEGQRWIGEPGRSDVKSVTGSYPAVFGWELGHVELDSARSLDAVPFAKIREYIKQVYAQGGVNTISWHLDNPHDGKSAWDTTRTVSYILPGGEDHAKYVTYLDRLGTFLATLKGTKGEAIPVIFRPFHEHTGSWFWWGEKNCTPAQYKQLYEFTINYLRDTKKLHNLLIAYSPSDVETPAHYLERYPGDGYVDVLGFDVYYHGDGSAFKKTMATNLTILTEVAREHHKLPALTETGLERLPDANWWTKTLLPTIAGYKLSYVLVWRNGRPDHYYAPYPGQASAADFKTFAKDKKVLLEKQLAPLKIYSKTL</sequence>
<comment type="subcellular location">
    <subcellularLocation>
        <location evidence="4">Secreted</location>
    </subcellularLocation>
</comment>
<name>A0A2Z3GH88_9BACT</name>
<comment type="catalytic activity">
    <reaction evidence="4">
        <text>Random hydrolysis of (1-&gt;4)-beta-D-mannosidic linkages in mannans, galactomannans and glucomannans.</text>
        <dbReference type="EC" id="3.2.1.78"/>
    </reaction>
</comment>
<keyword evidence="2 4" id="KW-0378">Hydrolase</keyword>
<feature type="active site" description="Nucleophile" evidence="5 8">
    <location>
        <position position="298"/>
    </location>
</feature>
<accession>A0A2Z3GH88</accession>
<evidence type="ECO:0000256" key="8">
    <source>
        <dbReference type="PROSITE-ProRule" id="PRU01100"/>
    </source>
</evidence>
<feature type="domain" description="GH26" evidence="9">
    <location>
        <begin position="34"/>
        <end position="363"/>
    </location>
</feature>
<dbReference type="InterPro" id="IPR017853">
    <property type="entry name" value="GH"/>
</dbReference>
<dbReference type="PIRSF" id="PIRSF018168">
    <property type="entry name" value="Mannan-1_4-beta-mannosidase"/>
    <property type="match status" value="1"/>
</dbReference>
<dbReference type="GO" id="GO:0005576">
    <property type="term" value="C:extracellular region"/>
    <property type="evidence" value="ECO:0007669"/>
    <property type="project" value="UniProtKB-SubCell"/>
</dbReference>
<organism evidence="10 11">
    <name type="scientific">Hymenobacter nivis</name>
    <dbReference type="NCBI Taxonomy" id="1850093"/>
    <lineage>
        <taxon>Bacteria</taxon>
        <taxon>Pseudomonadati</taxon>
        <taxon>Bacteroidota</taxon>
        <taxon>Cytophagia</taxon>
        <taxon>Cytophagales</taxon>
        <taxon>Hymenobacteraceae</taxon>
        <taxon>Hymenobacter</taxon>
    </lineage>
</organism>
<gene>
    <name evidence="10" type="ORF">DDQ68_01335</name>
</gene>
<evidence type="ECO:0000256" key="6">
    <source>
        <dbReference type="PIRSR" id="PIRSR018168-2"/>
    </source>
</evidence>
<evidence type="ECO:0000256" key="2">
    <source>
        <dbReference type="ARBA" id="ARBA00022801"/>
    </source>
</evidence>
<feature type="active site" description="Proton donor" evidence="5 8">
    <location>
        <position position="193"/>
    </location>
</feature>
<dbReference type="Pfam" id="PF02156">
    <property type="entry name" value="Glyco_hydro_26"/>
    <property type="match status" value="1"/>
</dbReference>
<dbReference type="PANTHER" id="PTHR40079:SF4">
    <property type="entry name" value="GH26 DOMAIN-CONTAINING PROTEIN-RELATED"/>
    <property type="match status" value="1"/>
</dbReference>
<dbReference type="InterPro" id="IPR022790">
    <property type="entry name" value="GH26_dom"/>
</dbReference>
<dbReference type="InterPro" id="IPR000805">
    <property type="entry name" value="Glyco_hydro_26"/>
</dbReference>
<keyword evidence="4" id="KW-0732">Signal</keyword>
<keyword evidence="4" id="KW-0119">Carbohydrate metabolism</keyword>
<dbReference type="AlphaFoldDB" id="A0A2Z3GH88"/>
<dbReference type="SUPFAM" id="SSF51445">
    <property type="entry name" value="(Trans)glycosidases"/>
    <property type="match status" value="1"/>
</dbReference>
<dbReference type="Proteomes" id="UP000245999">
    <property type="component" value="Chromosome"/>
</dbReference>
<evidence type="ECO:0000313" key="11">
    <source>
        <dbReference type="Proteomes" id="UP000245999"/>
    </source>
</evidence>
<dbReference type="GO" id="GO:0006080">
    <property type="term" value="P:substituted mannan metabolic process"/>
    <property type="evidence" value="ECO:0007669"/>
    <property type="project" value="UniProtKB-UniRule"/>
</dbReference>
<keyword evidence="4" id="KW-0964">Secreted</keyword>
<dbReference type="InterPro" id="IPR016714">
    <property type="entry name" value="MANB/E"/>
</dbReference>
<evidence type="ECO:0000256" key="3">
    <source>
        <dbReference type="ARBA" id="ARBA00023295"/>
    </source>
</evidence>
<feature type="binding site" evidence="6">
    <location>
        <position position="132"/>
    </location>
    <ligand>
        <name>substrate</name>
    </ligand>
</feature>
<evidence type="ECO:0000256" key="4">
    <source>
        <dbReference type="PIRNR" id="PIRNR018168"/>
    </source>
</evidence>
<evidence type="ECO:0000256" key="7">
    <source>
        <dbReference type="PIRSR" id="PIRSR018168-3"/>
    </source>
</evidence>
<comment type="similarity">
    <text evidence="1 4 8">Belongs to the glycosyl hydrolase 26 family.</text>
</comment>
<reference evidence="11" key="1">
    <citation type="submission" date="2018-04" db="EMBL/GenBank/DDBJ databases">
        <title>Complete genome of Antarctic heterotrophic bacterium Hymenobacter nivis.</title>
        <authorList>
            <person name="Terashima M."/>
        </authorList>
    </citation>
    <scope>NUCLEOTIDE SEQUENCE [LARGE SCALE GENOMIC DNA]</scope>
    <source>
        <strain evidence="11">NBRC 111535</strain>
    </source>
</reference>
<feature type="signal peptide" evidence="4">
    <location>
        <begin position="1"/>
        <end position="23"/>
    </location>
</feature>
<feature type="binding site" evidence="6">
    <location>
        <position position="198"/>
    </location>
    <ligand>
        <name>substrate</name>
    </ligand>
</feature>
<dbReference type="EC" id="3.2.1.78" evidence="4"/>
<dbReference type="OrthoDB" id="9816550at2"/>
<evidence type="ECO:0000259" key="9">
    <source>
        <dbReference type="PROSITE" id="PS51764"/>
    </source>
</evidence>
<feature type="site" description="Plays an important role in maintaining the position of the catalytic nucleophile" evidence="7">
    <location>
        <position position="192"/>
    </location>
</feature>
<feature type="binding site" evidence="6">
    <location>
        <position position="264"/>
    </location>
    <ligand>
        <name>substrate</name>
    </ligand>
</feature>
<dbReference type="PANTHER" id="PTHR40079">
    <property type="entry name" value="MANNAN ENDO-1,4-BETA-MANNOSIDASE E-RELATED"/>
    <property type="match status" value="1"/>
</dbReference>
<feature type="chain" id="PRO_5016196304" description="Mannan endo-1,4-beta-mannosidase" evidence="4">
    <location>
        <begin position="24"/>
        <end position="375"/>
    </location>
</feature>
<dbReference type="PRINTS" id="PR00739">
    <property type="entry name" value="GLHYDRLASE26"/>
</dbReference>
<dbReference type="GO" id="GO:0016985">
    <property type="term" value="F:mannan endo-1,4-beta-mannosidase activity"/>
    <property type="evidence" value="ECO:0007669"/>
    <property type="project" value="UniProtKB-UniRule"/>
</dbReference>
<proteinExistence type="inferred from homology"/>
<protein>
    <recommendedName>
        <fullName evidence="4">Mannan endo-1,4-beta-mannosidase</fullName>
        <ecNumber evidence="4">3.2.1.78</ecNumber>
    </recommendedName>
</protein>
<evidence type="ECO:0000256" key="5">
    <source>
        <dbReference type="PIRSR" id="PIRSR018168-1"/>
    </source>
</evidence>